<dbReference type="InterPro" id="IPR017853">
    <property type="entry name" value="GH"/>
</dbReference>
<dbReference type="InterPro" id="IPR036962">
    <property type="entry name" value="Glyco_hydro_3_N_sf"/>
</dbReference>
<dbReference type="InterPro" id="IPR001764">
    <property type="entry name" value="Glyco_hydro_3_N"/>
</dbReference>
<dbReference type="Gene3D" id="3.20.20.300">
    <property type="entry name" value="Glycoside hydrolase, family 3, N-terminal domain"/>
    <property type="match status" value="1"/>
</dbReference>
<evidence type="ECO:0000256" key="2">
    <source>
        <dbReference type="ARBA" id="ARBA00022801"/>
    </source>
</evidence>
<reference evidence="5 6" key="1">
    <citation type="submission" date="2020-02" db="EMBL/GenBank/DDBJ databases">
        <title>Paenibacillus sp. nov., isolated from rhizosphere soil of tomato.</title>
        <authorList>
            <person name="Weon H.-Y."/>
            <person name="Lee S.A."/>
        </authorList>
    </citation>
    <scope>NUCLEOTIDE SEQUENCE [LARGE SCALE GENOMIC DNA]</scope>
    <source>
        <strain evidence="5 6">14171R-81</strain>
    </source>
</reference>
<protein>
    <submittedName>
        <fullName evidence="5">Glycoside hydrolase</fullName>
    </submittedName>
</protein>
<dbReference type="GO" id="GO:0004553">
    <property type="term" value="F:hydrolase activity, hydrolyzing O-glycosyl compounds"/>
    <property type="evidence" value="ECO:0007669"/>
    <property type="project" value="InterPro"/>
</dbReference>
<feature type="domain" description="Glycoside hydrolase family 3 N-terminal" evidence="4">
    <location>
        <begin position="10"/>
        <end position="332"/>
    </location>
</feature>
<dbReference type="PANTHER" id="PTHR30480:SF16">
    <property type="entry name" value="GLYCOSIDE HYDROLASE FAMILY 3 DOMAIN PROTEIN"/>
    <property type="match status" value="1"/>
</dbReference>
<dbReference type="GO" id="GO:0005975">
    <property type="term" value="P:carbohydrate metabolic process"/>
    <property type="evidence" value="ECO:0007669"/>
    <property type="project" value="InterPro"/>
</dbReference>
<dbReference type="AlphaFoldDB" id="A0A6C0P5A0"/>
<keyword evidence="6" id="KW-1185">Reference proteome</keyword>
<evidence type="ECO:0000313" key="6">
    <source>
        <dbReference type="Proteomes" id="UP000479114"/>
    </source>
</evidence>
<evidence type="ECO:0000259" key="4">
    <source>
        <dbReference type="Pfam" id="PF00933"/>
    </source>
</evidence>
<dbReference type="SUPFAM" id="SSF51445">
    <property type="entry name" value="(Trans)glycosidases"/>
    <property type="match status" value="1"/>
</dbReference>
<dbReference type="EMBL" id="CP048286">
    <property type="protein sequence ID" value="QHW33521.1"/>
    <property type="molecule type" value="Genomic_DNA"/>
</dbReference>
<dbReference type="SUPFAM" id="SSF52279">
    <property type="entry name" value="Beta-D-glucan exohydrolase, C-terminal domain"/>
    <property type="match status" value="1"/>
</dbReference>
<dbReference type="PANTHER" id="PTHR30480">
    <property type="entry name" value="BETA-HEXOSAMINIDASE-RELATED"/>
    <property type="match status" value="1"/>
</dbReference>
<dbReference type="RefSeq" id="WP_162643517.1">
    <property type="nucleotide sequence ID" value="NZ_CP048286.1"/>
</dbReference>
<dbReference type="Proteomes" id="UP000479114">
    <property type="component" value="Chromosome"/>
</dbReference>
<evidence type="ECO:0000313" key="5">
    <source>
        <dbReference type="EMBL" id="QHW33521.1"/>
    </source>
</evidence>
<keyword evidence="3" id="KW-0326">Glycosidase</keyword>
<sequence length="533" mass="57731">MSEAWNNWSLREKIGQLFVFGFHGQLPSEEIKALIAEYGVAGIIYFTRNIVDAEQVHGLTSAFMDAAEHSGRPPMFIAVDQEGGMVSRLVKGVTLMPGNMALGAMGNSAGVFETASICGEQMRALGINLNYAPCVDVNNNPDNPVINVRSYSDRPEVVGELGLAAVRGYQRAGVSATVKHFPGHGDTSVDSHRDLPVLPHDRNRLEAVELVPFRAVADEADMVMTAHVCLPAIDPSGLPSTLSQPVLTGLLREELGYEGVIVTDCLEMNAIDTFYGPERGAVMALQAGADMVLVCHTASKQRAAIEAVAAAVERGDLTEARIEASLKRIMKLKEKRKVGEPLQPWSAVAPAMNTPEQASAARQWSEASVTLVKNEGGLFPLKRSAKTLVLWPSIVTVSEADELLTDDGTLGGRLAVRMSDVTERHIGDEDALEGLDAFEQIVYVSYDAAKLDNERETATRLLALAADRTVAVSVRNPLDLLVYPEVSTFIAVYECRPLALESAARALVGEIQPQGRLPLTLSEQYPFGWRWEA</sequence>
<comment type="similarity">
    <text evidence="1">Belongs to the glycosyl hydrolase 3 family.</text>
</comment>
<name>A0A6C0P5A0_9BACL</name>
<dbReference type="Gene3D" id="3.40.50.1700">
    <property type="entry name" value="Glycoside hydrolase family 3 C-terminal domain"/>
    <property type="match status" value="1"/>
</dbReference>
<dbReference type="KEGG" id="prz:GZH47_23795"/>
<gene>
    <name evidence="5" type="ORF">GZH47_23795</name>
</gene>
<accession>A0A6C0P5A0</accession>
<keyword evidence="2 5" id="KW-0378">Hydrolase</keyword>
<evidence type="ECO:0000256" key="3">
    <source>
        <dbReference type="ARBA" id="ARBA00023295"/>
    </source>
</evidence>
<evidence type="ECO:0000256" key="1">
    <source>
        <dbReference type="ARBA" id="ARBA00005336"/>
    </source>
</evidence>
<dbReference type="GO" id="GO:0009254">
    <property type="term" value="P:peptidoglycan turnover"/>
    <property type="evidence" value="ECO:0007669"/>
    <property type="project" value="TreeGrafter"/>
</dbReference>
<dbReference type="InterPro" id="IPR036881">
    <property type="entry name" value="Glyco_hydro_3_C_sf"/>
</dbReference>
<proteinExistence type="inferred from homology"/>
<organism evidence="5 6">
    <name type="scientific">Paenibacillus rhizovicinus</name>
    <dbReference type="NCBI Taxonomy" id="2704463"/>
    <lineage>
        <taxon>Bacteria</taxon>
        <taxon>Bacillati</taxon>
        <taxon>Bacillota</taxon>
        <taxon>Bacilli</taxon>
        <taxon>Bacillales</taxon>
        <taxon>Paenibacillaceae</taxon>
        <taxon>Paenibacillus</taxon>
    </lineage>
</organism>
<dbReference type="InterPro" id="IPR050226">
    <property type="entry name" value="NagZ_Beta-hexosaminidase"/>
</dbReference>
<dbReference type="Pfam" id="PF00933">
    <property type="entry name" value="Glyco_hydro_3"/>
    <property type="match status" value="1"/>
</dbReference>